<proteinExistence type="predicted"/>
<organism evidence="3 4">
    <name type="scientific">Mythimna separata</name>
    <name type="common">Oriental armyworm</name>
    <name type="synonym">Pseudaletia separata</name>
    <dbReference type="NCBI Taxonomy" id="271217"/>
    <lineage>
        <taxon>Eukaryota</taxon>
        <taxon>Metazoa</taxon>
        <taxon>Ecdysozoa</taxon>
        <taxon>Arthropoda</taxon>
        <taxon>Hexapoda</taxon>
        <taxon>Insecta</taxon>
        <taxon>Pterygota</taxon>
        <taxon>Neoptera</taxon>
        <taxon>Endopterygota</taxon>
        <taxon>Lepidoptera</taxon>
        <taxon>Glossata</taxon>
        <taxon>Ditrysia</taxon>
        <taxon>Noctuoidea</taxon>
        <taxon>Noctuidae</taxon>
        <taxon>Noctuinae</taxon>
        <taxon>Hadenini</taxon>
        <taxon>Mythimna</taxon>
    </lineage>
</organism>
<dbReference type="Proteomes" id="UP001231518">
    <property type="component" value="Chromosome 9"/>
</dbReference>
<evidence type="ECO:0000313" key="3">
    <source>
        <dbReference type="EMBL" id="KAJ8729868.1"/>
    </source>
</evidence>
<feature type="compositionally biased region" description="Basic and acidic residues" evidence="1">
    <location>
        <begin position="214"/>
        <end position="236"/>
    </location>
</feature>
<protein>
    <submittedName>
        <fullName evidence="3">Uncharacterized protein</fullName>
    </submittedName>
</protein>
<feature type="chain" id="PRO_5042146560" evidence="2">
    <location>
        <begin position="22"/>
        <end position="292"/>
    </location>
</feature>
<accession>A0AAD7YVN8</accession>
<evidence type="ECO:0000256" key="1">
    <source>
        <dbReference type="SAM" id="MobiDB-lite"/>
    </source>
</evidence>
<name>A0AAD7YVN8_MYTSE</name>
<feature type="region of interest" description="Disordered" evidence="1">
    <location>
        <begin position="60"/>
        <end position="83"/>
    </location>
</feature>
<keyword evidence="2" id="KW-0732">Signal</keyword>
<feature type="region of interest" description="Disordered" evidence="1">
    <location>
        <begin position="169"/>
        <end position="243"/>
    </location>
</feature>
<dbReference type="AlphaFoldDB" id="A0AAD7YVN8"/>
<evidence type="ECO:0000313" key="4">
    <source>
        <dbReference type="Proteomes" id="UP001231518"/>
    </source>
</evidence>
<keyword evidence="4" id="KW-1185">Reference proteome</keyword>
<feature type="compositionally biased region" description="Basic and acidic residues" evidence="1">
    <location>
        <begin position="177"/>
        <end position="187"/>
    </location>
</feature>
<evidence type="ECO:0000256" key="2">
    <source>
        <dbReference type="SAM" id="SignalP"/>
    </source>
</evidence>
<gene>
    <name evidence="3" type="ORF">PYW07_016906</name>
</gene>
<dbReference type="EMBL" id="JARGEI010000006">
    <property type="protein sequence ID" value="KAJ8729868.1"/>
    <property type="molecule type" value="Genomic_DNA"/>
</dbReference>
<feature type="signal peptide" evidence="2">
    <location>
        <begin position="1"/>
        <end position="21"/>
    </location>
</feature>
<reference evidence="3" key="1">
    <citation type="submission" date="2023-03" db="EMBL/GenBank/DDBJ databases">
        <title>Chromosome-level genomes of two armyworms, Mythimna separata and Mythimna loreyi, provide insights into the biosynthesis and reception of sex pheromones.</title>
        <authorList>
            <person name="Zhao H."/>
        </authorList>
    </citation>
    <scope>NUCLEOTIDE SEQUENCE</scope>
    <source>
        <strain evidence="3">BeijingLab</strain>
        <tissue evidence="3">Pupa</tissue>
    </source>
</reference>
<comment type="caution">
    <text evidence="3">The sequence shown here is derived from an EMBL/GenBank/DDBJ whole genome shotgun (WGS) entry which is preliminary data.</text>
</comment>
<sequence>MRSMFVISVVILVCFIDHSYGTFMDFLSNLPTEISKAFSIAWESMEDAIKHPVRIHRIGPGGKLKTTTVRPKPTTHREQPKTEFKPDQQINWLPKEQSMPIAQRIDWQLKHQLRINEFTNDLKRKHKWQPDQQLEVTQKPELERPLEWQNQWQPQQKLDQNHHELIVGWQPQQSSTRKSELHTKRQPWEPMLRPEWQPDQRLDQESSQEYVPPSDHESSREYDLQSDQESSREFERQSNQALSREYEQQIQLNSEKYEFSKYHNKPVIPFLKNRPSSNIMRLFQSRAVITED</sequence>